<organism evidence="2 3">
    <name type="scientific">Paraburkholderia phenazinium</name>
    <dbReference type="NCBI Taxonomy" id="60549"/>
    <lineage>
        <taxon>Bacteria</taxon>
        <taxon>Pseudomonadati</taxon>
        <taxon>Pseudomonadota</taxon>
        <taxon>Betaproteobacteria</taxon>
        <taxon>Burkholderiales</taxon>
        <taxon>Burkholderiaceae</taxon>
        <taxon>Paraburkholderia</taxon>
    </lineage>
</organism>
<proteinExistence type="predicted"/>
<sequence>MTLDLVTAKRMALEYLAEQQTKPGGVPYSIVDSRIVEDDEGWYFPYQSVEFLTTGDMNASLVGNWPIFVRRDGLHVGPCRPEKWLRRN</sequence>
<dbReference type="OrthoDB" id="3542635at2"/>
<dbReference type="EMBL" id="FSRU01000002">
    <property type="protein sequence ID" value="SIO64663.1"/>
    <property type="molecule type" value="Genomic_DNA"/>
</dbReference>
<dbReference type="Pfam" id="PF15567">
    <property type="entry name" value="Imm35"/>
    <property type="match status" value="1"/>
</dbReference>
<protein>
    <submittedName>
        <fullName evidence="2">Immunity protein 35</fullName>
    </submittedName>
</protein>
<dbReference type="AlphaFoldDB" id="A0A1N6L7C2"/>
<feature type="domain" description="Immunity protein 35" evidence="1">
    <location>
        <begin position="8"/>
        <end position="73"/>
    </location>
</feature>
<name>A0A1N6L7C2_9BURK</name>
<accession>A0A1N6L7C2</accession>
<evidence type="ECO:0000259" key="1">
    <source>
        <dbReference type="Pfam" id="PF15567"/>
    </source>
</evidence>
<gene>
    <name evidence="2" type="ORF">SAMN05444165_6441</name>
</gene>
<dbReference type="Proteomes" id="UP000185151">
    <property type="component" value="Unassembled WGS sequence"/>
</dbReference>
<dbReference type="InterPro" id="IPR029082">
    <property type="entry name" value="Imm35"/>
</dbReference>
<evidence type="ECO:0000313" key="3">
    <source>
        <dbReference type="Proteomes" id="UP000185151"/>
    </source>
</evidence>
<keyword evidence="3" id="KW-1185">Reference proteome</keyword>
<evidence type="ECO:0000313" key="2">
    <source>
        <dbReference type="EMBL" id="SIO64663.1"/>
    </source>
</evidence>
<reference evidence="2 3" key="1">
    <citation type="submission" date="2016-11" db="EMBL/GenBank/DDBJ databases">
        <authorList>
            <person name="Jaros S."/>
            <person name="Januszkiewicz K."/>
            <person name="Wedrychowicz H."/>
        </authorList>
    </citation>
    <scope>NUCLEOTIDE SEQUENCE [LARGE SCALE GENOMIC DNA]</scope>
    <source>
        <strain evidence="2 3">GAS95</strain>
    </source>
</reference>
<dbReference type="RefSeq" id="WP_074301262.1">
    <property type="nucleotide sequence ID" value="NZ_FSRU01000002.1"/>
</dbReference>